<dbReference type="PANTHER" id="PTHR36930:SF1">
    <property type="entry name" value="MOSC DOMAIN-CONTAINING PROTEIN"/>
    <property type="match status" value="1"/>
</dbReference>
<protein>
    <submittedName>
        <fullName evidence="2">MOSC domain-containing protein</fullName>
    </submittedName>
</protein>
<name>A0A4Y8JRK4_9MICO</name>
<dbReference type="GO" id="GO:0030151">
    <property type="term" value="F:molybdenum ion binding"/>
    <property type="evidence" value="ECO:0007669"/>
    <property type="project" value="InterPro"/>
</dbReference>
<dbReference type="Gene3D" id="2.40.33.20">
    <property type="entry name" value="PK beta-barrel domain-like"/>
    <property type="match status" value="1"/>
</dbReference>
<dbReference type="InterPro" id="IPR052716">
    <property type="entry name" value="MOSC_domain"/>
</dbReference>
<accession>A0A4Y8JRK4</accession>
<gene>
    <name evidence="2" type="ORF">E3T49_15640</name>
</gene>
<keyword evidence="3" id="KW-1185">Reference proteome</keyword>
<dbReference type="SUPFAM" id="SSF50800">
    <property type="entry name" value="PK beta-barrel domain-like"/>
    <property type="match status" value="1"/>
</dbReference>
<evidence type="ECO:0000313" key="3">
    <source>
        <dbReference type="Proteomes" id="UP000297472"/>
    </source>
</evidence>
<organism evidence="2 3">
    <name type="scientific">Cryobacterium cryoconiti</name>
    <dbReference type="NCBI Taxonomy" id="1259239"/>
    <lineage>
        <taxon>Bacteria</taxon>
        <taxon>Bacillati</taxon>
        <taxon>Actinomycetota</taxon>
        <taxon>Actinomycetes</taxon>
        <taxon>Micrococcales</taxon>
        <taxon>Microbacteriaceae</taxon>
        <taxon>Cryobacterium</taxon>
    </lineage>
</organism>
<dbReference type="Pfam" id="PF03473">
    <property type="entry name" value="MOSC"/>
    <property type="match status" value="1"/>
</dbReference>
<comment type="caution">
    <text evidence="2">The sequence shown here is derived from an EMBL/GenBank/DDBJ whole genome shotgun (WGS) entry which is preliminary data.</text>
</comment>
<sequence>MTATVESVSRDDRHRFSKATVPGIRLIAGFGVEGDAHAGTTTQHRYLVRTDPTRPNLTQVHFLAAELFDELQGAGFEVSAGELGENVTTRGLDLFSLPRGARLRLGADAVVEITGMRNPCSKINGLQKGLMKRLITTDASGQVIRKAGIMGVVIVGGTVSPGDGIVVDVPSGEQVALGVV</sequence>
<dbReference type="Proteomes" id="UP000297472">
    <property type="component" value="Unassembled WGS sequence"/>
</dbReference>
<dbReference type="InterPro" id="IPR011037">
    <property type="entry name" value="Pyrv_Knase-like_insert_dom_sf"/>
</dbReference>
<dbReference type="GO" id="GO:0003824">
    <property type="term" value="F:catalytic activity"/>
    <property type="evidence" value="ECO:0007669"/>
    <property type="project" value="InterPro"/>
</dbReference>
<reference evidence="2 3" key="1">
    <citation type="submission" date="2019-03" db="EMBL/GenBank/DDBJ databases">
        <title>Genomics of glacier-inhabiting Cryobacterium strains.</title>
        <authorList>
            <person name="Liu Q."/>
            <person name="Xin Y.-H."/>
        </authorList>
    </citation>
    <scope>NUCLEOTIDE SEQUENCE [LARGE SCALE GENOMIC DNA]</scope>
    <source>
        <strain evidence="2 3">TMT1-51</strain>
    </source>
</reference>
<dbReference type="PROSITE" id="PS51340">
    <property type="entry name" value="MOSC"/>
    <property type="match status" value="1"/>
</dbReference>
<dbReference type="AlphaFoldDB" id="A0A4Y8JRK4"/>
<dbReference type="GO" id="GO:0030170">
    <property type="term" value="F:pyridoxal phosphate binding"/>
    <property type="evidence" value="ECO:0007669"/>
    <property type="project" value="InterPro"/>
</dbReference>
<dbReference type="InterPro" id="IPR005302">
    <property type="entry name" value="MoCF_Sase_C"/>
</dbReference>
<dbReference type="OrthoDB" id="9786134at2"/>
<feature type="domain" description="MOSC" evidence="1">
    <location>
        <begin position="19"/>
        <end position="168"/>
    </location>
</feature>
<evidence type="ECO:0000259" key="1">
    <source>
        <dbReference type="PROSITE" id="PS51340"/>
    </source>
</evidence>
<evidence type="ECO:0000313" key="2">
    <source>
        <dbReference type="EMBL" id="TFD26381.1"/>
    </source>
</evidence>
<dbReference type="PANTHER" id="PTHR36930">
    <property type="entry name" value="METAL-SULFUR CLUSTER BIOSYNTHESIS PROTEINS YUAD-RELATED"/>
    <property type="match status" value="1"/>
</dbReference>
<dbReference type="EMBL" id="SOHA01000042">
    <property type="protein sequence ID" value="TFD26381.1"/>
    <property type="molecule type" value="Genomic_DNA"/>
</dbReference>
<proteinExistence type="predicted"/>